<proteinExistence type="predicted"/>
<dbReference type="Gene3D" id="3.40.630.30">
    <property type="match status" value="1"/>
</dbReference>
<dbReference type="CDD" id="cd04301">
    <property type="entry name" value="NAT_SF"/>
    <property type="match status" value="1"/>
</dbReference>
<dbReference type="PANTHER" id="PTHR43072">
    <property type="entry name" value="N-ACETYLTRANSFERASE"/>
    <property type="match status" value="1"/>
</dbReference>
<evidence type="ECO:0000313" key="3">
    <source>
        <dbReference type="Proteomes" id="UP000186058"/>
    </source>
</evidence>
<dbReference type="InterPro" id="IPR000182">
    <property type="entry name" value="GNAT_dom"/>
</dbReference>
<reference evidence="2 3" key="1">
    <citation type="submission" date="2016-03" db="EMBL/GenBank/DDBJ databases">
        <authorList>
            <person name="Sant'Anna F.H."/>
            <person name="Ambrosini A."/>
            <person name="Souza R."/>
            <person name="Bach E."/>
            <person name="Fernandes G."/>
            <person name="Balsanelli E."/>
            <person name="Baura V.A."/>
            <person name="Souza E.M."/>
            <person name="Passaglia L."/>
        </authorList>
    </citation>
    <scope>NUCLEOTIDE SEQUENCE [LARGE SCALE GENOMIC DNA]</scope>
    <source>
        <strain evidence="2 3">P26E</strain>
    </source>
</reference>
<dbReference type="PROSITE" id="PS51186">
    <property type="entry name" value="GNAT"/>
    <property type="match status" value="1"/>
</dbReference>
<evidence type="ECO:0000313" key="2">
    <source>
        <dbReference type="EMBL" id="OKP82056.1"/>
    </source>
</evidence>
<evidence type="ECO:0000259" key="1">
    <source>
        <dbReference type="PROSITE" id="PS51186"/>
    </source>
</evidence>
<name>A0ABX3EH85_9BACL</name>
<dbReference type="Pfam" id="PF00583">
    <property type="entry name" value="Acetyltransf_1"/>
    <property type="match status" value="1"/>
</dbReference>
<dbReference type="InterPro" id="IPR016181">
    <property type="entry name" value="Acyl_CoA_acyltransferase"/>
</dbReference>
<dbReference type="EMBL" id="LVWI01000070">
    <property type="protein sequence ID" value="OKP82056.1"/>
    <property type="molecule type" value="Genomic_DNA"/>
</dbReference>
<protein>
    <recommendedName>
        <fullName evidence="1">N-acetyltransferase domain-containing protein</fullName>
    </recommendedName>
</protein>
<organism evidence="2 3">
    <name type="scientific">Paenibacillus helianthi</name>
    <dbReference type="NCBI Taxonomy" id="1349432"/>
    <lineage>
        <taxon>Bacteria</taxon>
        <taxon>Bacillati</taxon>
        <taxon>Bacillota</taxon>
        <taxon>Bacilli</taxon>
        <taxon>Bacillales</taxon>
        <taxon>Paenibacillaceae</taxon>
        <taxon>Paenibacillus</taxon>
    </lineage>
</organism>
<gene>
    <name evidence="2" type="ORF">A3844_24700</name>
</gene>
<accession>A0ABX3EH85</accession>
<dbReference type="Proteomes" id="UP000186058">
    <property type="component" value="Unassembled WGS sequence"/>
</dbReference>
<dbReference type="SUPFAM" id="SSF55729">
    <property type="entry name" value="Acyl-CoA N-acyltransferases (Nat)"/>
    <property type="match status" value="1"/>
</dbReference>
<dbReference type="RefSeq" id="WP_074083151.1">
    <property type="nucleotide sequence ID" value="NZ_LVWI01000070.1"/>
</dbReference>
<comment type="caution">
    <text evidence="2">The sequence shown here is derived from an EMBL/GenBank/DDBJ whole genome shotgun (WGS) entry which is preliminary data.</text>
</comment>
<feature type="domain" description="N-acetyltransferase" evidence="1">
    <location>
        <begin position="1"/>
        <end position="168"/>
    </location>
</feature>
<sequence>MYIRILTSADAEIYRELRLQSLLQSPEAFLSSYESESKISMVTTRIRLEPSDDNFTLGAFIAEEKLVGIVTLFRESRPKIRHKAHVYSVYVDPCARKQGVGRVLMLELIKRAKQVPGLEILNLTLTSTNLSAKRLYESLGFIRYGTEPRAMKLGVDYQDEDLMFLPLVPEL</sequence>
<dbReference type="PANTHER" id="PTHR43072:SF60">
    <property type="entry name" value="L-2,4-DIAMINOBUTYRIC ACID ACETYLTRANSFERASE"/>
    <property type="match status" value="1"/>
</dbReference>
<keyword evidence="3" id="KW-1185">Reference proteome</keyword>